<reference evidence="1 2" key="1">
    <citation type="submission" date="2016-03" db="EMBL/GenBank/DDBJ databases">
        <title>Genome sequence of Nesiotobacter sp. nov., a moderately halophilic alphaproteobacterium isolated from the Yellow Sea, China.</title>
        <authorList>
            <person name="Zhang G."/>
            <person name="Zhang R."/>
        </authorList>
    </citation>
    <scope>NUCLEOTIDE SEQUENCE [LARGE SCALE GENOMIC DNA]</scope>
    <source>
        <strain evidence="1 2">WB1-6</strain>
    </source>
</reference>
<dbReference type="STRING" id="197461.A3843_05040"/>
<dbReference type="RefSeq" id="WP_028481588.1">
    <property type="nucleotide sequence ID" value="NZ_LVVZ01000007.1"/>
</dbReference>
<protein>
    <submittedName>
        <fullName evidence="1">Uncharacterized protein</fullName>
    </submittedName>
</protein>
<dbReference type="Proteomes" id="UP000185783">
    <property type="component" value="Unassembled WGS sequence"/>
</dbReference>
<evidence type="ECO:0000313" key="2">
    <source>
        <dbReference type="Proteomes" id="UP000185783"/>
    </source>
</evidence>
<keyword evidence="2" id="KW-1185">Reference proteome</keyword>
<dbReference type="EMBL" id="LVVZ01000007">
    <property type="protein sequence ID" value="OKL45121.1"/>
    <property type="molecule type" value="Genomic_DNA"/>
</dbReference>
<evidence type="ECO:0000313" key="1">
    <source>
        <dbReference type="EMBL" id="OKL45121.1"/>
    </source>
</evidence>
<sequence>MTIGITNPILKSSPATSSRIGVKPFIIAERALKPLSEANMYEARHDRDRYLSLDLPPALRDLGINVSHQESRGYAALRQLSLAPPQAMEDLTGVFLEKIAKDLPVPLKAEFQAICSGFLPSFAAIERESGFTAAPDRAGTLAYALYQGAPEIDEALASSDPQFHRRLKNRVETFKDKHLRLAKFLYGRPWHEGQSLSDVIARYWARYLRAPAPVSDVAITQRPLGFPDAFYEPSWFDWGQGLFQTLPATTPELQRPDLSALQDLDCTVDCVLGNHQDPACRLVSWNMLPDLPFFRKEPTITLDVGIPLLAIAEILCHEATHDLYHLVNAPAMQHSAEGALAWIHSPVLNEGFAEYHTGECLKAVFQSHPELAMLHYLRRIFQAQEDQNDAHVTGFSLLSGLATRMSVRDPVAVAHECEALFNGYRNVMATPFLGLIWNAKNLLDNCGIEAIEFPDRDFLMEMLQ</sequence>
<accession>A0A1U7JKF2</accession>
<dbReference type="AlphaFoldDB" id="A0A1U7JKF2"/>
<name>A0A1U7JKF2_9HYPH</name>
<gene>
    <name evidence="1" type="ORF">A3843_05040</name>
</gene>
<proteinExistence type="predicted"/>
<organism evidence="1 2">
    <name type="scientific">Pseudovibrio exalbescens</name>
    <dbReference type="NCBI Taxonomy" id="197461"/>
    <lineage>
        <taxon>Bacteria</taxon>
        <taxon>Pseudomonadati</taxon>
        <taxon>Pseudomonadota</taxon>
        <taxon>Alphaproteobacteria</taxon>
        <taxon>Hyphomicrobiales</taxon>
        <taxon>Stappiaceae</taxon>
        <taxon>Pseudovibrio</taxon>
    </lineage>
</organism>
<comment type="caution">
    <text evidence="1">The sequence shown here is derived from an EMBL/GenBank/DDBJ whole genome shotgun (WGS) entry which is preliminary data.</text>
</comment>